<dbReference type="AlphaFoldDB" id="A0A3B5KIK4"/>
<dbReference type="Proteomes" id="UP000005226">
    <property type="component" value="Chromosome 11"/>
</dbReference>
<proteinExistence type="predicted"/>
<dbReference type="Ensembl" id="ENSTRUT00000053404.2">
    <property type="protein sequence ID" value="ENSTRUP00000055207.1"/>
    <property type="gene ID" value="ENSTRUG00000023776.2"/>
</dbReference>
<name>A0A3B5KIK4_TAKRU</name>
<reference evidence="1" key="3">
    <citation type="submission" date="2025-09" db="UniProtKB">
        <authorList>
            <consortium name="Ensembl"/>
        </authorList>
    </citation>
    <scope>IDENTIFICATION</scope>
</reference>
<organism evidence="1 2">
    <name type="scientific">Takifugu rubripes</name>
    <name type="common">Japanese pufferfish</name>
    <name type="synonym">Fugu rubripes</name>
    <dbReference type="NCBI Taxonomy" id="31033"/>
    <lineage>
        <taxon>Eukaryota</taxon>
        <taxon>Metazoa</taxon>
        <taxon>Chordata</taxon>
        <taxon>Craniata</taxon>
        <taxon>Vertebrata</taxon>
        <taxon>Euteleostomi</taxon>
        <taxon>Actinopterygii</taxon>
        <taxon>Neopterygii</taxon>
        <taxon>Teleostei</taxon>
        <taxon>Neoteleostei</taxon>
        <taxon>Acanthomorphata</taxon>
        <taxon>Eupercaria</taxon>
        <taxon>Tetraodontiformes</taxon>
        <taxon>Tetradontoidea</taxon>
        <taxon>Tetraodontidae</taxon>
        <taxon>Takifugu</taxon>
    </lineage>
</organism>
<accession>A0A3B5KIK4</accession>
<keyword evidence="2" id="KW-1185">Reference proteome</keyword>
<reference evidence="1 2" key="1">
    <citation type="journal article" date="2011" name="Genome Biol. Evol.">
        <title>Integration of the genetic map and genome assembly of fugu facilitates insights into distinct features of genome evolution in teleosts and mammals.</title>
        <authorList>
            <person name="Kai W."/>
            <person name="Kikuchi K."/>
            <person name="Tohari S."/>
            <person name="Chew A.K."/>
            <person name="Tay A."/>
            <person name="Fujiwara A."/>
            <person name="Hosoya S."/>
            <person name="Suetake H."/>
            <person name="Naruse K."/>
            <person name="Brenner S."/>
            <person name="Suzuki Y."/>
            <person name="Venkatesh B."/>
        </authorList>
    </citation>
    <scope>NUCLEOTIDE SEQUENCE [LARGE SCALE GENOMIC DNA]</scope>
</reference>
<protein>
    <submittedName>
        <fullName evidence="1">Uncharacterized protein</fullName>
    </submittedName>
</protein>
<dbReference type="InParanoid" id="A0A3B5KIK4"/>
<dbReference type="GeneTree" id="ENSGT00940000182558"/>
<sequence length="72" mass="8459">MRKSGLLTLDRMWTELVVTDWAPAHQARVKSQGWLMTYRLVLMFSDWYLLETERESGSNSTRLPLRDAISRS</sequence>
<evidence type="ECO:0000313" key="2">
    <source>
        <dbReference type="Proteomes" id="UP000005226"/>
    </source>
</evidence>
<reference evidence="1" key="2">
    <citation type="submission" date="2025-08" db="UniProtKB">
        <authorList>
            <consortium name="Ensembl"/>
        </authorList>
    </citation>
    <scope>IDENTIFICATION</scope>
</reference>
<evidence type="ECO:0000313" key="1">
    <source>
        <dbReference type="Ensembl" id="ENSTRUP00000055207.1"/>
    </source>
</evidence>